<organism evidence="3 4">
    <name type="scientific">Candidatus Entotheonella gemina</name>
    <dbReference type="NCBI Taxonomy" id="1429439"/>
    <lineage>
        <taxon>Bacteria</taxon>
        <taxon>Pseudomonadati</taxon>
        <taxon>Nitrospinota/Tectimicrobiota group</taxon>
        <taxon>Candidatus Tectimicrobiota</taxon>
        <taxon>Candidatus Entotheonellia</taxon>
        <taxon>Candidatus Entotheonellales</taxon>
        <taxon>Candidatus Entotheonellaceae</taxon>
        <taxon>Candidatus Entotheonella</taxon>
    </lineage>
</organism>
<comment type="caution">
    <text evidence="3">The sequence shown here is derived from an EMBL/GenBank/DDBJ whole genome shotgun (WGS) entry which is preliminary data.</text>
</comment>
<evidence type="ECO:0000313" key="3">
    <source>
        <dbReference type="EMBL" id="ETW95075.1"/>
    </source>
</evidence>
<dbReference type="InterPro" id="IPR001584">
    <property type="entry name" value="Integrase_cat-core"/>
</dbReference>
<dbReference type="PATRIC" id="fig|1429439.4.peg.8051"/>
<dbReference type="GO" id="GO:0015074">
    <property type="term" value="P:DNA integration"/>
    <property type="evidence" value="ECO:0007669"/>
    <property type="project" value="InterPro"/>
</dbReference>
<keyword evidence="4" id="KW-1185">Reference proteome</keyword>
<dbReference type="HOGENOM" id="CLU_795708_0_0_7"/>
<dbReference type="PROSITE" id="PS50994">
    <property type="entry name" value="INTEGRASE"/>
    <property type="match status" value="1"/>
</dbReference>
<dbReference type="SUPFAM" id="SSF53098">
    <property type="entry name" value="Ribonuclease H-like"/>
    <property type="match status" value="1"/>
</dbReference>
<gene>
    <name evidence="3" type="ORF">ETSY2_48665</name>
</gene>
<dbReference type="Gene3D" id="3.30.420.10">
    <property type="entry name" value="Ribonuclease H-like superfamily/Ribonuclease H"/>
    <property type="match status" value="1"/>
</dbReference>
<dbReference type="GO" id="GO:0003676">
    <property type="term" value="F:nucleic acid binding"/>
    <property type="evidence" value="ECO:0007669"/>
    <property type="project" value="InterPro"/>
</dbReference>
<evidence type="ECO:0000313" key="4">
    <source>
        <dbReference type="Proteomes" id="UP000019140"/>
    </source>
</evidence>
<dbReference type="Pfam" id="PF09299">
    <property type="entry name" value="Mu-transpos_C"/>
    <property type="match status" value="1"/>
</dbReference>
<feature type="domain" description="Integrase catalytic" evidence="2">
    <location>
        <begin position="1"/>
        <end position="153"/>
    </location>
</feature>
<reference evidence="3 4" key="1">
    <citation type="journal article" date="2014" name="Nature">
        <title>An environmental bacterial taxon with a large and distinct metabolic repertoire.</title>
        <authorList>
            <person name="Wilson M.C."/>
            <person name="Mori T."/>
            <person name="Ruckert C."/>
            <person name="Uria A.R."/>
            <person name="Helf M.J."/>
            <person name="Takada K."/>
            <person name="Gernert C."/>
            <person name="Steffens U.A."/>
            <person name="Heycke N."/>
            <person name="Schmitt S."/>
            <person name="Rinke C."/>
            <person name="Helfrich E.J."/>
            <person name="Brachmann A.O."/>
            <person name="Gurgui C."/>
            <person name="Wakimoto T."/>
            <person name="Kracht M."/>
            <person name="Crusemann M."/>
            <person name="Hentschel U."/>
            <person name="Abe I."/>
            <person name="Matsunaga S."/>
            <person name="Kalinowski J."/>
            <person name="Takeyama H."/>
            <person name="Piel J."/>
        </authorList>
    </citation>
    <scope>NUCLEOTIDE SEQUENCE [LARGE SCALE GENOMIC DNA]</scope>
    <source>
        <strain evidence="4">TSY2</strain>
    </source>
</reference>
<name>W4LBF6_9BACT</name>
<accession>W4LBF6</accession>
<evidence type="ECO:0000259" key="2">
    <source>
        <dbReference type="PROSITE" id="PS50994"/>
    </source>
</evidence>
<evidence type="ECO:0000256" key="1">
    <source>
        <dbReference type="SAM" id="MobiDB-lite"/>
    </source>
</evidence>
<feature type="region of interest" description="Disordered" evidence="1">
    <location>
        <begin position="297"/>
        <end position="348"/>
    </location>
</feature>
<dbReference type="EMBL" id="AZHX01002360">
    <property type="protein sequence ID" value="ETW95075.1"/>
    <property type="molecule type" value="Genomic_DNA"/>
</dbReference>
<proteinExistence type="predicted"/>
<dbReference type="Proteomes" id="UP000019140">
    <property type="component" value="Unassembled WGS sequence"/>
</dbReference>
<dbReference type="InterPro" id="IPR015378">
    <property type="entry name" value="Transposase-like_Mu_C"/>
</dbReference>
<feature type="non-terminal residue" evidence="3">
    <location>
        <position position="1"/>
    </location>
</feature>
<protein>
    <recommendedName>
        <fullName evidence="2">Integrase catalytic domain-containing protein</fullName>
    </recommendedName>
</protein>
<dbReference type="AlphaFoldDB" id="W4LBF6"/>
<sequence length="348" mass="40589">FDPPGAMSVGLCLAHAILPKETWLAKHEVTTSWPVWGVMDVVHADNAKEFHGQMLKKAGENYGFDVQWRPVAKPHYGGHIERLLGSFNQDIHTLPGTTFSNPTVRGTYDSDKTAALTLTEFERWLTVYITEVYQQRLHRELGTTPIKRYEEGMFGTAEQPGWGLPDRFLDEHRLRLDLMPYVERTIQPSGITIDEIQYYDPVLRPWINAVEPSDSSGKRKRKFIIRRDPRNISVVYFFDPELKQYFSIPYRHTTHPPLSIWELREVRKQLKAEGQKAVNEDLIFSAYNRLRAIEETARQETKKARRTAQRRRDHEQIGRPTLSEPMEPDDFSFDHLDDIQPFDEIEEL</sequence>
<dbReference type="InterPro" id="IPR036397">
    <property type="entry name" value="RNaseH_sf"/>
</dbReference>
<dbReference type="InterPro" id="IPR012337">
    <property type="entry name" value="RNaseH-like_sf"/>
</dbReference>